<keyword evidence="4" id="KW-0804">Transcription</keyword>
<keyword evidence="2" id="KW-0805">Transcription regulation</keyword>
<dbReference type="Gene3D" id="1.10.10.10">
    <property type="entry name" value="Winged helix-like DNA-binding domain superfamily/Winged helix DNA-binding domain"/>
    <property type="match status" value="1"/>
</dbReference>
<feature type="domain" description="HTH lysR-type" evidence="5">
    <location>
        <begin position="1"/>
        <end position="58"/>
    </location>
</feature>
<dbReference type="PROSITE" id="PS50931">
    <property type="entry name" value="HTH_LYSR"/>
    <property type="match status" value="1"/>
</dbReference>
<dbReference type="Pfam" id="PF00126">
    <property type="entry name" value="HTH_1"/>
    <property type="match status" value="1"/>
</dbReference>
<dbReference type="SUPFAM" id="SSF53850">
    <property type="entry name" value="Periplasmic binding protein-like II"/>
    <property type="match status" value="1"/>
</dbReference>
<dbReference type="PRINTS" id="PR00039">
    <property type="entry name" value="HTHLYSR"/>
</dbReference>
<dbReference type="PANTHER" id="PTHR30126">
    <property type="entry name" value="HTH-TYPE TRANSCRIPTIONAL REGULATOR"/>
    <property type="match status" value="1"/>
</dbReference>
<evidence type="ECO:0000259" key="5">
    <source>
        <dbReference type="PROSITE" id="PS50931"/>
    </source>
</evidence>
<comment type="similarity">
    <text evidence="1">Belongs to the LysR transcriptional regulatory family.</text>
</comment>
<name>A0ABR7HRZ6_9FIRM</name>
<evidence type="ECO:0000256" key="4">
    <source>
        <dbReference type="ARBA" id="ARBA00023163"/>
    </source>
</evidence>
<keyword evidence="7" id="KW-1185">Reference proteome</keyword>
<evidence type="ECO:0000256" key="1">
    <source>
        <dbReference type="ARBA" id="ARBA00009437"/>
    </source>
</evidence>
<dbReference type="InterPro" id="IPR036390">
    <property type="entry name" value="WH_DNA-bd_sf"/>
</dbReference>
<dbReference type="SUPFAM" id="SSF46785">
    <property type="entry name" value="Winged helix' DNA-binding domain"/>
    <property type="match status" value="1"/>
</dbReference>
<dbReference type="Gene3D" id="3.40.190.290">
    <property type="match status" value="1"/>
</dbReference>
<dbReference type="CDD" id="cd05466">
    <property type="entry name" value="PBP2_LTTR_substrate"/>
    <property type="match status" value="1"/>
</dbReference>
<dbReference type="Proteomes" id="UP000660021">
    <property type="component" value="Unassembled WGS sequence"/>
</dbReference>
<dbReference type="RefSeq" id="WP_101691249.1">
    <property type="nucleotide sequence ID" value="NZ_JACOPR010000003.1"/>
</dbReference>
<evidence type="ECO:0000256" key="2">
    <source>
        <dbReference type="ARBA" id="ARBA00023015"/>
    </source>
</evidence>
<dbReference type="Pfam" id="PF03466">
    <property type="entry name" value="LysR_substrate"/>
    <property type="match status" value="1"/>
</dbReference>
<gene>
    <name evidence="6" type="ORF">H8S34_05495</name>
</gene>
<evidence type="ECO:0000313" key="7">
    <source>
        <dbReference type="Proteomes" id="UP000660021"/>
    </source>
</evidence>
<evidence type="ECO:0000256" key="3">
    <source>
        <dbReference type="ARBA" id="ARBA00023125"/>
    </source>
</evidence>
<dbReference type="InterPro" id="IPR005119">
    <property type="entry name" value="LysR_subst-bd"/>
</dbReference>
<dbReference type="EMBL" id="JACOPR010000003">
    <property type="protein sequence ID" value="MBC5730288.1"/>
    <property type="molecule type" value="Genomic_DNA"/>
</dbReference>
<reference evidence="6 7" key="1">
    <citation type="submission" date="2020-08" db="EMBL/GenBank/DDBJ databases">
        <title>Genome public.</title>
        <authorList>
            <person name="Liu C."/>
            <person name="Sun Q."/>
        </authorList>
    </citation>
    <scope>NUCLEOTIDE SEQUENCE [LARGE SCALE GENOMIC DNA]</scope>
    <source>
        <strain evidence="6 7">New-38</strain>
    </source>
</reference>
<organism evidence="6 7">
    <name type="scientific">Pseudoflavonifractor hominis</name>
    <dbReference type="NCBI Taxonomy" id="2763059"/>
    <lineage>
        <taxon>Bacteria</taxon>
        <taxon>Bacillati</taxon>
        <taxon>Bacillota</taxon>
        <taxon>Clostridia</taxon>
        <taxon>Eubacteriales</taxon>
        <taxon>Oscillospiraceae</taxon>
        <taxon>Pseudoflavonifractor</taxon>
    </lineage>
</organism>
<evidence type="ECO:0000313" key="6">
    <source>
        <dbReference type="EMBL" id="MBC5730288.1"/>
    </source>
</evidence>
<comment type="caution">
    <text evidence="6">The sequence shown here is derived from an EMBL/GenBank/DDBJ whole genome shotgun (WGS) entry which is preliminary data.</text>
</comment>
<proteinExistence type="inferred from homology"/>
<dbReference type="InterPro" id="IPR000847">
    <property type="entry name" value="LysR_HTH_N"/>
</dbReference>
<protein>
    <submittedName>
        <fullName evidence="6">LysR family transcriptional regulator</fullName>
    </submittedName>
</protein>
<dbReference type="InterPro" id="IPR036388">
    <property type="entry name" value="WH-like_DNA-bd_sf"/>
</dbReference>
<dbReference type="PANTHER" id="PTHR30126:SF40">
    <property type="entry name" value="HTH-TYPE TRANSCRIPTIONAL REGULATOR GLTR"/>
    <property type="match status" value="1"/>
</dbReference>
<sequence>MDIKQLEFFSVACEKGSLSQAAACLYTSQPHISKTIRTLENELGRPLLSRSGKGVRPTAYGETVLEYANLILKAAATISTLSLPDTHNSLRLSTYPSNMISRLLVDFYKEWGTQFHIEYHEGSVEEITDHVHQGISEIGIVYVALKQVQTFQHILSHKNLEFVPLDVKKICVYVGPSHPLYHTESIDFEDLSNLKFMRGVRDFFSMEHHLERVSMGVIDNEKLHHVVYTNSDHLIIDLLLHSDVCSLGLDFMHEPYTQYAIKSLPINGCEPFLQMGYVFNPERALSAHARWVVERFRKML</sequence>
<accession>A0ABR7HRZ6</accession>
<keyword evidence="3" id="KW-0238">DNA-binding</keyword>